<sequence>MLRRLHRRYCGSVLKCVLRSNFTSDPMTDPKGKIHDTIKVEQIFTGVSKQIIEFQVALSQLVEGIKSKSFPITYENIVTKLDEIVFPVYHSLQLVEGLGFTNSDPAWRLVIGRLLSKFLRAQCEHLYSCAEIYRALHTVLVQLDPNDKEKRGLIEQLLAEGWSNGASLSAAASGKVDPCQSCANPHFPVSVKGSECQKSLNQLSYLRSELLKVESLFEQMVTNSAYVSSPEAISQSQFTGRYESASQIMPKLPSYLTNVLNPEASGQIPVAESDLSASAPLWLPYALGGKQEGGYFKGMRVNLSLDTSAQLFLRHCSNRELRRIVWEALVRRASLRSFGGSTGQHASNDHRIEDLRRLRSQVASAMGAPDWLSLVWKRTAPGGRGPETPDSLVDQVLEPIRTKLVPLGRLEWDTLNEWAEPHLRISPSLEHYDIAYAIEQYNFTTSLAPGSTLSKDPRYERVFPFQATVDRILASVGDLFGLSVSRLPTGEGHAAALNIADSFVYEVVDTVEGVKLGEVLVDLNPKEHFGAASFNNVTPVPLVTRFPVPSKSPSSICTDTSIACLYGNLSADAIRVGLSEMEALDVAAAFGNCIQHVASRAPSYLFTGLSTPMPGMSFAGSTSGHPVRDNFHLTQDLIKLLLIRSREMRRAVFGNDIAGITDCRAASNPVHGISRIRALPFLRTLYESRFDLELWASGRSSRRTWRALSEFLWSQHLPYSHHPEDQWPCSALSIFGPRGIPGMRYSEVWRQVIALDCVSAFTEAGFDKDWNGKKVKELFRRYRKSVLDPGTSLSCRSVFRSFRGRDPSPNALLDTFDTSHITLQASTVKPVVDSTVEPTGATR</sequence>
<keyword evidence="3 7" id="KW-0479">Metal-binding</keyword>
<dbReference type="GO" id="GO:0046872">
    <property type="term" value="F:metal ion binding"/>
    <property type="evidence" value="ECO:0007669"/>
    <property type="project" value="UniProtKB-UniRule"/>
</dbReference>
<keyword evidence="4 7" id="KW-0378">Hydrolase</keyword>
<feature type="domain" description="Peptidase M3A/M3B catalytic" evidence="8">
    <location>
        <begin position="678"/>
        <end position="817"/>
    </location>
</feature>
<dbReference type="Gene3D" id="1.10.1370.10">
    <property type="entry name" value="Neurolysin, domain 3"/>
    <property type="match status" value="2"/>
</dbReference>
<evidence type="ECO:0000256" key="2">
    <source>
        <dbReference type="ARBA" id="ARBA00022670"/>
    </source>
</evidence>
<evidence type="ECO:0000313" key="9">
    <source>
        <dbReference type="WBParaSite" id="MCU_010338-RA"/>
    </source>
</evidence>
<dbReference type="InterPro" id="IPR045090">
    <property type="entry name" value="Pept_M3A_M3B"/>
</dbReference>
<dbReference type="PANTHER" id="PTHR11804:SF83">
    <property type="entry name" value="LD37516P"/>
    <property type="match status" value="1"/>
</dbReference>
<keyword evidence="2 7" id="KW-0645">Protease</keyword>
<evidence type="ECO:0000256" key="1">
    <source>
        <dbReference type="ARBA" id="ARBA00006040"/>
    </source>
</evidence>
<accession>A0A5K3FVB3</accession>
<dbReference type="AlphaFoldDB" id="A0A5K3FVB3"/>
<dbReference type="Pfam" id="PF01432">
    <property type="entry name" value="Peptidase_M3"/>
    <property type="match status" value="2"/>
</dbReference>
<proteinExistence type="inferred from homology"/>
<evidence type="ECO:0000256" key="7">
    <source>
        <dbReference type="RuleBase" id="RU003435"/>
    </source>
</evidence>
<evidence type="ECO:0000259" key="8">
    <source>
        <dbReference type="Pfam" id="PF01432"/>
    </source>
</evidence>
<keyword evidence="6 7" id="KW-0482">Metalloprotease</keyword>
<organism evidence="9">
    <name type="scientific">Mesocestoides corti</name>
    <name type="common">Flatworm</name>
    <dbReference type="NCBI Taxonomy" id="53468"/>
    <lineage>
        <taxon>Eukaryota</taxon>
        <taxon>Metazoa</taxon>
        <taxon>Spiralia</taxon>
        <taxon>Lophotrochozoa</taxon>
        <taxon>Platyhelminthes</taxon>
        <taxon>Cestoda</taxon>
        <taxon>Eucestoda</taxon>
        <taxon>Cyclophyllidea</taxon>
        <taxon>Mesocestoididae</taxon>
        <taxon>Mesocestoides</taxon>
    </lineage>
</organism>
<feature type="domain" description="Peptidase M3A/M3B catalytic" evidence="8">
    <location>
        <begin position="312"/>
        <end position="538"/>
    </location>
</feature>
<dbReference type="InterPro" id="IPR024079">
    <property type="entry name" value="MetalloPept_cat_dom_sf"/>
</dbReference>
<evidence type="ECO:0000256" key="4">
    <source>
        <dbReference type="ARBA" id="ARBA00022801"/>
    </source>
</evidence>
<keyword evidence="5 7" id="KW-0862">Zinc</keyword>
<dbReference type="GO" id="GO:0004222">
    <property type="term" value="F:metalloendopeptidase activity"/>
    <property type="evidence" value="ECO:0007669"/>
    <property type="project" value="InterPro"/>
</dbReference>
<evidence type="ECO:0000256" key="3">
    <source>
        <dbReference type="ARBA" id="ARBA00022723"/>
    </source>
</evidence>
<dbReference type="InterPro" id="IPR001567">
    <property type="entry name" value="Pept_M3A_M3B_dom"/>
</dbReference>
<comment type="similarity">
    <text evidence="1 7">Belongs to the peptidase M3 family.</text>
</comment>
<evidence type="ECO:0000256" key="5">
    <source>
        <dbReference type="ARBA" id="ARBA00022833"/>
    </source>
</evidence>
<dbReference type="Gene3D" id="3.40.390.10">
    <property type="entry name" value="Collagenase (Catalytic Domain)"/>
    <property type="match status" value="1"/>
</dbReference>
<reference evidence="9" key="1">
    <citation type="submission" date="2019-11" db="UniProtKB">
        <authorList>
            <consortium name="WormBaseParasite"/>
        </authorList>
    </citation>
    <scope>IDENTIFICATION</scope>
</reference>
<evidence type="ECO:0000256" key="6">
    <source>
        <dbReference type="ARBA" id="ARBA00023049"/>
    </source>
</evidence>
<name>A0A5K3FVB3_MESCO</name>
<dbReference type="PANTHER" id="PTHR11804">
    <property type="entry name" value="PROTEASE M3 THIMET OLIGOPEPTIDASE-RELATED"/>
    <property type="match status" value="1"/>
</dbReference>
<dbReference type="WBParaSite" id="MCU_010338-RA">
    <property type="protein sequence ID" value="MCU_010338-RA"/>
    <property type="gene ID" value="MCU_010338"/>
</dbReference>
<dbReference type="InterPro" id="IPR024077">
    <property type="entry name" value="Neurolysin/TOP_dom2"/>
</dbReference>
<dbReference type="GO" id="GO:0006508">
    <property type="term" value="P:proteolysis"/>
    <property type="evidence" value="ECO:0007669"/>
    <property type="project" value="UniProtKB-KW"/>
</dbReference>
<protein>
    <submittedName>
        <fullName evidence="9">Peptidase_M3 domain-containing protein</fullName>
    </submittedName>
</protein>
<dbReference type="SUPFAM" id="SSF55486">
    <property type="entry name" value="Metalloproteases ('zincins'), catalytic domain"/>
    <property type="match status" value="1"/>
</dbReference>
<comment type="cofactor">
    <cofactor evidence="7">
        <name>Zn(2+)</name>
        <dbReference type="ChEBI" id="CHEBI:29105"/>
    </cofactor>
    <text evidence="7">Binds 1 zinc ion.</text>
</comment>